<evidence type="ECO:0000256" key="3">
    <source>
        <dbReference type="ARBA" id="ARBA00023163"/>
    </source>
</evidence>
<evidence type="ECO:0000256" key="1">
    <source>
        <dbReference type="ARBA" id="ARBA00023015"/>
    </source>
</evidence>
<dbReference type="Pfam" id="PF00072">
    <property type="entry name" value="Response_reg"/>
    <property type="match status" value="1"/>
</dbReference>
<evidence type="ECO:0000256" key="4">
    <source>
        <dbReference type="PROSITE-ProRule" id="PRU00169"/>
    </source>
</evidence>
<dbReference type="PROSITE" id="PS50110">
    <property type="entry name" value="RESPONSE_REGULATORY"/>
    <property type="match status" value="1"/>
</dbReference>
<feature type="modified residue" description="4-aspartylphosphate" evidence="4">
    <location>
        <position position="75"/>
    </location>
</feature>
<dbReference type="Pfam" id="PF12452">
    <property type="entry name" value="DUF3685"/>
    <property type="match status" value="1"/>
</dbReference>
<dbReference type="InterPro" id="IPR001789">
    <property type="entry name" value="Sig_transdc_resp-reg_receiver"/>
</dbReference>
<feature type="region of interest" description="Disordered" evidence="5">
    <location>
        <begin position="243"/>
        <end position="262"/>
    </location>
</feature>
<keyword evidence="1" id="KW-0805">Transcription regulation</keyword>
<dbReference type="RefSeq" id="WP_215618994.1">
    <property type="nucleotide sequence ID" value="NZ_JADOER010000011.1"/>
</dbReference>
<evidence type="ECO:0000256" key="2">
    <source>
        <dbReference type="ARBA" id="ARBA00023125"/>
    </source>
</evidence>
<dbReference type="PANTHER" id="PTHR43214">
    <property type="entry name" value="TWO-COMPONENT RESPONSE REGULATOR"/>
    <property type="match status" value="1"/>
</dbReference>
<sequence>MSERPLQLMLVDEDPTFRLGLRVWLEQLPGFQIAAEAANASEAMDILRKCDRTQAKAFTDPTLRGKATIDLVIVDLGLGANDSGGDPVSSSGLQLCKSIKTELPKLSVLVLSARDEPVLAAAARQVGADGYGTRSMPVRELAQLIRSVARDEQKTPTRRPQLPPKIPGPLTAMRLSMRLAGVDKIDQQLAKATAELRRPNLSWLERQVLIGQRRELKAARWCMRQLWATRQYPDATWVKKTTRQSNFQTQSPSERASSRLPSSVGAAAAITKSDAAPLSLRSGDVQNMVFEAVFAKLQTDLQNTTAEPLEIDILRLDKKRELLFIILRRFEDLLDDLRQSAPQPGQLRDKSPQILRDLWVATIEEFFGRYYTVPLNGVEQELVAVLYDEKEVVERDILKHIPLVPELLSHWLFQDAMVVEGTSYVATAPEALIHSEKLLENLLIQMGNGVMQPLLNRLADVEVIKKGLYSRRIISTRDIERFRNDLSWRYRWNHLVNEPTAIFESQYRLYTLGPRGILLAPIYAPRRTELEQLSGLPWAMTLLLETRDAISPRVRALVALVGSSVVYVLTEVVGRGIGLVGRGILQGVGSAWQDTRRSNSRQAPPTFNEWE</sequence>
<keyword evidence="3" id="KW-0804">Transcription</keyword>
<dbReference type="Gene3D" id="3.40.50.2300">
    <property type="match status" value="1"/>
</dbReference>
<dbReference type="CDD" id="cd17535">
    <property type="entry name" value="REC_NarL-like"/>
    <property type="match status" value="1"/>
</dbReference>
<dbReference type="PANTHER" id="PTHR43214:SF41">
    <property type="entry name" value="NITRATE_NITRITE RESPONSE REGULATOR PROTEIN NARP"/>
    <property type="match status" value="1"/>
</dbReference>
<name>A0ABS5Y6Z1_9CYAN</name>
<evidence type="ECO:0000313" key="7">
    <source>
        <dbReference type="EMBL" id="MBT9313109.1"/>
    </source>
</evidence>
<proteinExistence type="predicted"/>
<evidence type="ECO:0000256" key="5">
    <source>
        <dbReference type="SAM" id="MobiDB-lite"/>
    </source>
</evidence>
<keyword evidence="4" id="KW-0597">Phosphoprotein</keyword>
<comment type="caution">
    <text evidence="7">The sequence shown here is derived from an EMBL/GenBank/DDBJ whole genome shotgun (WGS) entry which is preliminary data.</text>
</comment>
<dbReference type="InterPro" id="IPR016837">
    <property type="entry name" value="Uncharacterised_Ycf55_cyanobac"/>
</dbReference>
<dbReference type="InterPro" id="IPR039420">
    <property type="entry name" value="WalR-like"/>
</dbReference>
<dbReference type="SMART" id="SM00448">
    <property type="entry name" value="REC"/>
    <property type="match status" value="1"/>
</dbReference>
<gene>
    <name evidence="7" type="ORF">IXB28_12895</name>
</gene>
<evidence type="ECO:0000259" key="6">
    <source>
        <dbReference type="PROSITE" id="PS50110"/>
    </source>
</evidence>
<dbReference type="SUPFAM" id="SSF52172">
    <property type="entry name" value="CheY-like"/>
    <property type="match status" value="1"/>
</dbReference>
<dbReference type="PIRSF" id="PIRSF026434">
    <property type="entry name" value="RR_ycf55_prd"/>
    <property type="match status" value="1"/>
</dbReference>
<protein>
    <submittedName>
        <fullName evidence="7">DUF3685 domain-containing protein</fullName>
    </submittedName>
</protein>
<keyword evidence="2" id="KW-0238">DNA-binding</keyword>
<dbReference type="InterPro" id="IPR011006">
    <property type="entry name" value="CheY-like_superfamily"/>
</dbReference>
<dbReference type="InterPro" id="IPR058245">
    <property type="entry name" value="NreC/VraR/RcsB-like_REC"/>
</dbReference>
<keyword evidence="8" id="KW-1185">Reference proteome</keyword>
<dbReference type="Proteomes" id="UP001196661">
    <property type="component" value="Unassembled WGS sequence"/>
</dbReference>
<organism evidence="7 8">
    <name type="scientific">Leptothoe kymatousa TAU-MAC 1615</name>
    <dbReference type="NCBI Taxonomy" id="2364775"/>
    <lineage>
        <taxon>Bacteria</taxon>
        <taxon>Bacillati</taxon>
        <taxon>Cyanobacteriota</taxon>
        <taxon>Cyanophyceae</taxon>
        <taxon>Nodosilineales</taxon>
        <taxon>Cymatolegaceae</taxon>
        <taxon>Leptothoe</taxon>
        <taxon>Leptothoe kymatousa</taxon>
    </lineage>
</organism>
<dbReference type="InterPro" id="IPR022552">
    <property type="entry name" value="UPF_Ycf55"/>
</dbReference>
<feature type="domain" description="Response regulatory" evidence="6">
    <location>
        <begin position="7"/>
        <end position="149"/>
    </location>
</feature>
<evidence type="ECO:0000313" key="8">
    <source>
        <dbReference type="Proteomes" id="UP001196661"/>
    </source>
</evidence>
<feature type="compositionally biased region" description="Polar residues" evidence="5">
    <location>
        <begin position="243"/>
        <end position="261"/>
    </location>
</feature>
<dbReference type="EMBL" id="JADOER010000011">
    <property type="protein sequence ID" value="MBT9313109.1"/>
    <property type="molecule type" value="Genomic_DNA"/>
</dbReference>
<reference evidence="7 8" key="1">
    <citation type="journal article" date="2021" name="Mar. Drugs">
        <title>Genome Reduction and Secondary Metabolism of the Marine Sponge-Associated Cyanobacterium Leptothoe.</title>
        <authorList>
            <person name="Konstantinou D."/>
            <person name="Popin R.V."/>
            <person name="Fewer D.P."/>
            <person name="Sivonen K."/>
            <person name="Gkelis S."/>
        </authorList>
    </citation>
    <scope>NUCLEOTIDE SEQUENCE [LARGE SCALE GENOMIC DNA]</scope>
    <source>
        <strain evidence="7 8">TAU-MAC 1615</strain>
    </source>
</reference>
<accession>A0ABS5Y6Z1</accession>